<dbReference type="Pfam" id="PF00294">
    <property type="entry name" value="PfkB"/>
    <property type="match status" value="1"/>
</dbReference>
<dbReference type="CDD" id="cd01166">
    <property type="entry name" value="KdgK"/>
    <property type="match status" value="1"/>
</dbReference>
<comment type="similarity">
    <text evidence="1">Belongs to the carbohydrate kinase PfkB family.</text>
</comment>
<dbReference type="Gene3D" id="3.40.1190.20">
    <property type="match status" value="1"/>
</dbReference>
<sequence length="345" mass="38781">MNIPAEGKSFDALMFGEIMLRLSPDNNERLTGGYMFEKRAGGAELNVASGISLLGLRTGIISKLPQNELGKFIKNQIRFCGVSDDYLIYDSTSDARLGIYYYEHGVHPRKPCVVYDRKHSSINSISLSEVPEEAFTSTRLFHTSGISLALSHQTREVTIELIQRFKEGGAAISFDVNYRANLWGESEARATIEQILPYVDILFISEETSRRMFQKKGELTDIMRSYCKEYHNISLVATTERTIISPRKHTFTSIIYSADEDCFYREDPYRDIEVVDRIGSGDAYVAGVLFGLLKFGDVQKALEIGNATSALKNTVAGDLPASDYNEVVRIIKSHKETGFQSEMDR</sequence>
<reference evidence="5" key="1">
    <citation type="submission" date="2020-10" db="EMBL/GenBank/DDBJ databases">
        <authorList>
            <person name="Gilroy R."/>
        </authorList>
    </citation>
    <scope>NUCLEOTIDE SEQUENCE</scope>
    <source>
        <strain evidence="5">ChiSjej1B19-7085</strain>
    </source>
</reference>
<gene>
    <name evidence="5" type="ORF">IAA54_11200</name>
</gene>
<evidence type="ECO:0000313" key="5">
    <source>
        <dbReference type="EMBL" id="HIR58219.1"/>
    </source>
</evidence>
<evidence type="ECO:0000259" key="4">
    <source>
        <dbReference type="Pfam" id="PF00294"/>
    </source>
</evidence>
<keyword evidence="2" id="KW-0808">Transferase</keyword>
<protein>
    <submittedName>
        <fullName evidence="5">Sugar kinase</fullName>
    </submittedName>
</protein>
<feature type="domain" description="Carbohydrate kinase PfkB" evidence="4">
    <location>
        <begin position="14"/>
        <end position="317"/>
    </location>
</feature>
<dbReference type="Proteomes" id="UP000886785">
    <property type="component" value="Unassembled WGS sequence"/>
</dbReference>
<dbReference type="AlphaFoldDB" id="A0A9D1DST9"/>
<proteinExistence type="inferred from homology"/>
<evidence type="ECO:0000313" key="6">
    <source>
        <dbReference type="Proteomes" id="UP000886785"/>
    </source>
</evidence>
<dbReference type="GO" id="GO:0016301">
    <property type="term" value="F:kinase activity"/>
    <property type="evidence" value="ECO:0007669"/>
    <property type="project" value="UniProtKB-KW"/>
</dbReference>
<dbReference type="SUPFAM" id="SSF53613">
    <property type="entry name" value="Ribokinase-like"/>
    <property type="match status" value="1"/>
</dbReference>
<organism evidence="5 6">
    <name type="scientific">Candidatus Gallacutalibacter pullicola</name>
    <dbReference type="NCBI Taxonomy" id="2840830"/>
    <lineage>
        <taxon>Bacteria</taxon>
        <taxon>Bacillati</taxon>
        <taxon>Bacillota</taxon>
        <taxon>Clostridia</taxon>
        <taxon>Eubacteriales</taxon>
        <taxon>Candidatus Gallacutalibacter</taxon>
    </lineage>
</organism>
<evidence type="ECO:0000256" key="2">
    <source>
        <dbReference type="ARBA" id="ARBA00022679"/>
    </source>
</evidence>
<reference evidence="5" key="2">
    <citation type="journal article" date="2021" name="PeerJ">
        <title>Extensive microbial diversity within the chicken gut microbiome revealed by metagenomics and culture.</title>
        <authorList>
            <person name="Gilroy R."/>
            <person name="Ravi A."/>
            <person name="Getino M."/>
            <person name="Pursley I."/>
            <person name="Horton D.L."/>
            <person name="Alikhan N.F."/>
            <person name="Baker D."/>
            <person name="Gharbi K."/>
            <person name="Hall N."/>
            <person name="Watson M."/>
            <person name="Adriaenssens E.M."/>
            <person name="Foster-Nyarko E."/>
            <person name="Jarju S."/>
            <person name="Secka A."/>
            <person name="Antonio M."/>
            <person name="Oren A."/>
            <person name="Chaudhuri R.R."/>
            <person name="La Ragione R."/>
            <person name="Hildebrand F."/>
            <person name="Pallen M.J."/>
        </authorList>
    </citation>
    <scope>NUCLEOTIDE SEQUENCE</scope>
    <source>
        <strain evidence="5">ChiSjej1B19-7085</strain>
    </source>
</reference>
<dbReference type="InterPro" id="IPR029056">
    <property type="entry name" value="Ribokinase-like"/>
</dbReference>
<dbReference type="InterPro" id="IPR011611">
    <property type="entry name" value="PfkB_dom"/>
</dbReference>
<dbReference type="PANTHER" id="PTHR43320">
    <property type="entry name" value="SUGAR KINASE"/>
    <property type="match status" value="1"/>
</dbReference>
<accession>A0A9D1DST9</accession>
<keyword evidence="3 5" id="KW-0418">Kinase</keyword>
<dbReference type="InterPro" id="IPR052700">
    <property type="entry name" value="Carb_kinase_PfkB-like"/>
</dbReference>
<evidence type="ECO:0000256" key="1">
    <source>
        <dbReference type="ARBA" id="ARBA00010688"/>
    </source>
</evidence>
<evidence type="ECO:0000256" key="3">
    <source>
        <dbReference type="ARBA" id="ARBA00022777"/>
    </source>
</evidence>
<name>A0A9D1DST9_9FIRM</name>
<dbReference type="PANTHER" id="PTHR43320:SF2">
    <property type="entry name" value="2-DEHYDRO-3-DEOXYGLUCONOKINASE_2-DEHYDRO-3-DEOXYGALACTONOKINASE"/>
    <property type="match status" value="1"/>
</dbReference>
<comment type="caution">
    <text evidence="5">The sequence shown here is derived from an EMBL/GenBank/DDBJ whole genome shotgun (WGS) entry which is preliminary data.</text>
</comment>
<dbReference type="EMBL" id="DVHF01000145">
    <property type="protein sequence ID" value="HIR58219.1"/>
    <property type="molecule type" value="Genomic_DNA"/>
</dbReference>